<keyword evidence="3" id="KW-1185">Reference proteome</keyword>
<accession>S3DH88</accession>
<protein>
    <submittedName>
        <fullName evidence="2">Uncharacterized protein</fullName>
    </submittedName>
</protein>
<dbReference type="Proteomes" id="UP000016922">
    <property type="component" value="Unassembled WGS sequence"/>
</dbReference>
<dbReference type="EMBL" id="KE145352">
    <property type="protein sequence ID" value="EPE36524.1"/>
    <property type="molecule type" value="Genomic_DNA"/>
</dbReference>
<reference evidence="2 3" key="1">
    <citation type="journal article" date="2013" name="BMC Genomics">
        <title>Genomics-driven discovery of the pneumocandin biosynthetic gene cluster in the fungus Glarea lozoyensis.</title>
        <authorList>
            <person name="Chen L."/>
            <person name="Yue Q."/>
            <person name="Zhang X."/>
            <person name="Xiang M."/>
            <person name="Wang C."/>
            <person name="Li S."/>
            <person name="Che Y."/>
            <person name="Ortiz-Lopez F.J."/>
            <person name="Bills G.F."/>
            <person name="Liu X."/>
            <person name="An Z."/>
        </authorList>
    </citation>
    <scope>NUCLEOTIDE SEQUENCE [LARGE SCALE GENOMIC DNA]</scope>
    <source>
        <strain evidence="3">ATCC 20868 / MF5171</strain>
    </source>
</reference>
<dbReference type="AlphaFoldDB" id="S3DH88"/>
<evidence type="ECO:0000313" key="2">
    <source>
        <dbReference type="EMBL" id="EPE36524.1"/>
    </source>
</evidence>
<feature type="region of interest" description="Disordered" evidence="1">
    <location>
        <begin position="164"/>
        <end position="189"/>
    </location>
</feature>
<dbReference type="OrthoDB" id="3589080at2759"/>
<name>S3DH88_GLAL2</name>
<gene>
    <name evidence="2" type="ORF">GLAREA_08687</name>
</gene>
<dbReference type="RefSeq" id="XP_008075839.1">
    <property type="nucleotide sequence ID" value="XM_008077648.1"/>
</dbReference>
<dbReference type="GeneID" id="19467735"/>
<feature type="compositionally biased region" description="Basic and acidic residues" evidence="1">
    <location>
        <begin position="164"/>
        <end position="181"/>
    </location>
</feature>
<proteinExistence type="predicted"/>
<organism evidence="2 3">
    <name type="scientific">Glarea lozoyensis (strain ATCC 20868 / MF5171)</name>
    <dbReference type="NCBI Taxonomy" id="1116229"/>
    <lineage>
        <taxon>Eukaryota</taxon>
        <taxon>Fungi</taxon>
        <taxon>Dikarya</taxon>
        <taxon>Ascomycota</taxon>
        <taxon>Pezizomycotina</taxon>
        <taxon>Leotiomycetes</taxon>
        <taxon>Helotiales</taxon>
        <taxon>Helotiaceae</taxon>
        <taxon>Glarea</taxon>
    </lineage>
</organism>
<sequence>MDNPPPVITGKPTIFFDNHPEQQESYLGSYYSSLKSTLYTAFTGHVTKFHPPGQLRIIWWTNDGARGMQDYDLHKYALVRDNFYALDAMKEVTRVIIMGYPGQNPYMLDDADKFGKKGKGWKDLSEAEMRAKKAKGEEMMNQTAEGRTGKLIDIDGVIEKSEEIEEEKMRAKREQKWKENDGLMSGEMV</sequence>
<dbReference type="OMA" id="KNPWVER"/>
<dbReference type="KEGG" id="glz:GLAREA_08687"/>
<evidence type="ECO:0000313" key="3">
    <source>
        <dbReference type="Proteomes" id="UP000016922"/>
    </source>
</evidence>
<evidence type="ECO:0000256" key="1">
    <source>
        <dbReference type="SAM" id="MobiDB-lite"/>
    </source>
</evidence>
<dbReference type="eggNOG" id="ENOG502RKMS">
    <property type="taxonomic scope" value="Eukaryota"/>
</dbReference>
<dbReference type="HOGENOM" id="CLU_123422_0_0_1"/>